<protein>
    <submittedName>
        <fullName evidence="2">Uncharacterized protein</fullName>
    </submittedName>
</protein>
<organism evidence="2 3">
    <name type="scientific">Trypanosoma cruzi Dm28c</name>
    <dbReference type="NCBI Taxonomy" id="1416333"/>
    <lineage>
        <taxon>Eukaryota</taxon>
        <taxon>Discoba</taxon>
        <taxon>Euglenozoa</taxon>
        <taxon>Kinetoplastea</taxon>
        <taxon>Metakinetoplastina</taxon>
        <taxon>Trypanosomatida</taxon>
        <taxon>Trypanosomatidae</taxon>
        <taxon>Trypanosoma</taxon>
        <taxon>Schizotrypanum</taxon>
    </lineage>
</organism>
<feature type="region of interest" description="Disordered" evidence="1">
    <location>
        <begin position="1"/>
        <end position="30"/>
    </location>
</feature>
<dbReference type="AlphaFoldDB" id="V5AJI5"/>
<dbReference type="VEuPathDB" id="TriTrypDB:TCDM_13102"/>
<sequence>MRRKNSAPGTHNDGHHQQQQPQRVLQPRVSAHRTTLTHTAAGRFTVVSPRTLHRTSPRTAGESFVAVSTAGQTRRHVQLPGKNLHSSQAPLMTHHISQLLHAANTTTAAIPRDTRRAHALPPRKSRRNQNLVRAFFLHAAPQRVQHGVCVCLAAPIHAEQLCATRESEESNGRERQIAHTQITHIITHTHTQPRNGCTQPQNQKGKQNKKTKRGTTSAHTLSLLP</sequence>
<dbReference type="EMBL" id="AYLP01000841">
    <property type="protein sequence ID" value="ESS55429.1"/>
    <property type="molecule type" value="Genomic_DNA"/>
</dbReference>
<comment type="caution">
    <text evidence="2">The sequence shown here is derived from an EMBL/GenBank/DDBJ whole genome shotgun (WGS) entry which is preliminary data.</text>
</comment>
<feature type="compositionally biased region" description="Low complexity" evidence="1">
    <location>
        <begin position="187"/>
        <end position="205"/>
    </location>
</feature>
<accession>V5AJI5</accession>
<name>V5AJI5_TRYCR</name>
<evidence type="ECO:0000313" key="3">
    <source>
        <dbReference type="Proteomes" id="UP000017861"/>
    </source>
</evidence>
<dbReference type="Proteomes" id="UP000017861">
    <property type="component" value="Unassembled WGS sequence"/>
</dbReference>
<evidence type="ECO:0000256" key="1">
    <source>
        <dbReference type="SAM" id="MobiDB-lite"/>
    </source>
</evidence>
<proteinExistence type="predicted"/>
<feature type="region of interest" description="Disordered" evidence="1">
    <location>
        <begin position="187"/>
        <end position="225"/>
    </location>
</feature>
<reference evidence="2 3" key="1">
    <citation type="journal article" date="2014" name="Genome Announc.">
        <title>Trypanosoma cruzi Clone Dm28c Draft Genome Sequence.</title>
        <authorList>
            <person name="Grisard E.C."/>
            <person name="Teixeira S.M."/>
            <person name="de Almeida L.G."/>
            <person name="Stoco P.H."/>
            <person name="Gerber A.L."/>
            <person name="Talavera-Lopez C."/>
            <person name="Lima O.C."/>
            <person name="Andersson B."/>
            <person name="de Vasconcelos A.T."/>
        </authorList>
    </citation>
    <scope>NUCLEOTIDE SEQUENCE [LARGE SCALE GENOMIC DNA]</scope>
    <source>
        <strain evidence="2 3">Dm28c</strain>
    </source>
</reference>
<evidence type="ECO:0000313" key="2">
    <source>
        <dbReference type="EMBL" id="ESS55429.1"/>
    </source>
</evidence>
<gene>
    <name evidence="2" type="ORF">TCDM_13102</name>
</gene>
<feature type="compositionally biased region" description="Low complexity" evidence="1">
    <location>
        <begin position="17"/>
        <end position="29"/>
    </location>
</feature>